<evidence type="ECO:0000313" key="3">
    <source>
        <dbReference type="Proteomes" id="UP000254651"/>
    </source>
</evidence>
<dbReference type="GO" id="GO:0015128">
    <property type="term" value="F:gluconate transmembrane transporter activity"/>
    <property type="evidence" value="ECO:0007669"/>
    <property type="project" value="InterPro"/>
</dbReference>
<evidence type="ECO:0000313" key="2">
    <source>
        <dbReference type="EMBL" id="STZ76585.1"/>
    </source>
</evidence>
<dbReference type="Proteomes" id="UP000254651">
    <property type="component" value="Unassembled WGS sequence"/>
</dbReference>
<proteinExistence type="predicted"/>
<keyword evidence="1" id="KW-1133">Transmembrane helix</keyword>
<evidence type="ECO:0000256" key="1">
    <source>
        <dbReference type="SAM" id="Phobius"/>
    </source>
</evidence>
<feature type="transmembrane region" description="Helical" evidence="1">
    <location>
        <begin position="438"/>
        <end position="460"/>
    </location>
</feature>
<organism evidence="2 3">
    <name type="scientific">Bergeriella denitrificans</name>
    <name type="common">Neisseria denitrificans</name>
    <dbReference type="NCBI Taxonomy" id="494"/>
    <lineage>
        <taxon>Bacteria</taxon>
        <taxon>Pseudomonadati</taxon>
        <taxon>Pseudomonadota</taxon>
        <taxon>Betaproteobacteria</taxon>
        <taxon>Neisseriales</taxon>
        <taxon>Neisseriaceae</taxon>
        <taxon>Bergeriella</taxon>
    </lineage>
</organism>
<dbReference type="GO" id="GO:0005886">
    <property type="term" value="C:plasma membrane"/>
    <property type="evidence" value="ECO:0007669"/>
    <property type="project" value="TreeGrafter"/>
</dbReference>
<feature type="transmembrane region" description="Helical" evidence="1">
    <location>
        <begin position="100"/>
        <end position="130"/>
    </location>
</feature>
<feature type="transmembrane region" description="Helical" evidence="1">
    <location>
        <begin position="179"/>
        <end position="199"/>
    </location>
</feature>
<feature type="transmembrane region" description="Helical" evidence="1">
    <location>
        <begin position="270"/>
        <end position="295"/>
    </location>
</feature>
<keyword evidence="3" id="KW-1185">Reference proteome</keyword>
<feature type="transmembrane region" description="Helical" evidence="1">
    <location>
        <begin position="233"/>
        <end position="250"/>
    </location>
</feature>
<dbReference type="RefSeq" id="WP_066078279.1">
    <property type="nucleotide sequence ID" value="NZ_CP181246.1"/>
</dbReference>
<dbReference type="AlphaFoldDB" id="A0A378UH04"/>
<protein>
    <submittedName>
        <fullName evidence="2">Gnt-III system</fullName>
    </submittedName>
</protein>
<gene>
    <name evidence="2" type="primary">gntP_2</name>
    <name evidence="2" type="ORF">NCTC10295_01359</name>
</gene>
<dbReference type="PANTHER" id="PTHR30354:SF7">
    <property type="entry name" value="BLL7963 PROTEIN"/>
    <property type="match status" value="1"/>
</dbReference>
<dbReference type="InterPro" id="IPR003474">
    <property type="entry name" value="Glcn_transporter"/>
</dbReference>
<sequence>MLSLLGILLSLLLLMWLAYRGYSVLVLAPVLAMVAVLFSTPPNEMLGTYTQVFMQGMGGFAIKFFPIFLLGAIFGKLMEDSGAAHSIAYALVNRLGRQKALLSIVLASAILTYGGVSVFVVTFAVFPIAAALFREMNIPKRLIPGAIAIGSLTFTMTALPGTPAIQNAIPMPFFKTDAFAAPGLGIIAGVIMFVGGMLWMNRRLKTALAAGEGYGEHHDAHIKEQDFNHLPNIYGALAPIVLVIVLNYVLTKFVFPLMDTAYLADKKFGAVSLSSVAGLWAIIVALVAGCLLLAVANRKYWKNIKQSVNIGATGSLLPIFNTASEVGYGSVIASLAGFVILRDFMVGLSPGNPLISEAIVINVMAGITGSASGGMSIALNVMGETYMQLAEQFGISPELMHRVASIASGGLDALPHNGAVITMLTICGLTHKESYLDVFVVAVAVPLVALVAVVTLGTMFGSF</sequence>
<feature type="transmembrane region" description="Helical" evidence="1">
    <location>
        <begin position="316"/>
        <end position="339"/>
    </location>
</feature>
<keyword evidence="1" id="KW-0812">Transmembrane</keyword>
<feature type="transmembrane region" description="Helical" evidence="1">
    <location>
        <begin position="359"/>
        <end position="379"/>
    </location>
</feature>
<dbReference type="PANTHER" id="PTHR30354">
    <property type="entry name" value="GNT FAMILY GLUCONATE TRANSPORTER"/>
    <property type="match status" value="1"/>
</dbReference>
<reference evidence="2 3" key="1">
    <citation type="submission" date="2018-06" db="EMBL/GenBank/DDBJ databases">
        <authorList>
            <consortium name="Pathogen Informatics"/>
            <person name="Doyle S."/>
        </authorList>
    </citation>
    <scope>NUCLEOTIDE SEQUENCE [LARGE SCALE GENOMIC DNA]</scope>
    <source>
        <strain evidence="2 3">NCTC10295</strain>
    </source>
</reference>
<dbReference type="EMBL" id="UGQS01000002">
    <property type="protein sequence ID" value="STZ76585.1"/>
    <property type="molecule type" value="Genomic_DNA"/>
</dbReference>
<accession>A0A378UH04</accession>
<keyword evidence="1" id="KW-0472">Membrane</keyword>
<feature type="transmembrane region" description="Helical" evidence="1">
    <location>
        <begin position="142"/>
        <end position="159"/>
    </location>
</feature>
<name>A0A378UH04_BERDE</name>
<feature type="transmembrane region" description="Helical" evidence="1">
    <location>
        <begin position="60"/>
        <end position="78"/>
    </location>
</feature>
<dbReference type="Pfam" id="PF02447">
    <property type="entry name" value="GntP_permease"/>
    <property type="match status" value="1"/>
</dbReference>